<dbReference type="AlphaFoldDB" id="A0A820Q3V3"/>
<comment type="caution">
    <text evidence="1">The sequence shown here is derived from an EMBL/GenBank/DDBJ whole genome shotgun (WGS) entry which is preliminary data.</text>
</comment>
<dbReference type="Proteomes" id="UP000663842">
    <property type="component" value="Unassembled WGS sequence"/>
</dbReference>
<feature type="non-terminal residue" evidence="1">
    <location>
        <position position="95"/>
    </location>
</feature>
<proteinExistence type="predicted"/>
<accession>A0A820Q3V3</accession>
<organism evidence="1 2">
    <name type="scientific">Rotaria magnacalcarata</name>
    <dbReference type="NCBI Taxonomy" id="392030"/>
    <lineage>
        <taxon>Eukaryota</taxon>
        <taxon>Metazoa</taxon>
        <taxon>Spiralia</taxon>
        <taxon>Gnathifera</taxon>
        <taxon>Rotifera</taxon>
        <taxon>Eurotatoria</taxon>
        <taxon>Bdelloidea</taxon>
        <taxon>Philodinida</taxon>
        <taxon>Philodinidae</taxon>
        <taxon>Rotaria</taxon>
    </lineage>
</organism>
<reference evidence="1" key="1">
    <citation type="submission" date="2021-02" db="EMBL/GenBank/DDBJ databases">
        <authorList>
            <person name="Nowell W R."/>
        </authorList>
    </citation>
    <scope>NUCLEOTIDE SEQUENCE</scope>
</reference>
<evidence type="ECO:0000313" key="1">
    <source>
        <dbReference type="EMBL" id="CAF4413019.1"/>
    </source>
</evidence>
<protein>
    <submittedName>
        <fullName evidence="1">Uncharacterized protein</fullName>
    </submittedName>
</protein>
<sequence length="95" mass="10958">ALVGSIRATSTNNDDKALINEFSSVTKLFHRLYVRAMFGFILLQDGEDLQYECVLDEQLGLHDKVAFAARYLNEQRLYDKLDKLAEESREKAIFK</sequence>
<evidence type="ECO:0000313" key="2">
    <source>
        <dbReference type="Proteomes" id="UP000663842"/>
    </source>
</evidence>
<gene>
    <name evidence="1" type="ORF">UXM345_LOCUS38552</name>
</gene>
<name>A0A820Q3V3_9BILA</name>
<feature type="non-terminal residue" evidence="1">
    <location>
        <position position="1"/>
    </location>
</feature>
<dbReference type="EMBL" id="CAJOBF010028654">
    <property type="protein sequence ID" value="CAF4413019.1"/>
    <property type="molecule type" value="Genomic_DNA"/>
</dbReference>